<organism evidence="1 2">
    <name type="scientific">Funiculus sociatus GB2-A5</name>
    <dbReference type="NCBI Taxonomy" id="2933946"/>
    <lineage>
        <taxon>Bacteria</taxon>
        <taxon>Bacillati</taxon>
        <taxon>Cyanobacteriota</taxon>
        <taxon>Cyanophyceae</taxon>
        <taxon>Coleofasciculales</taxon>
        <taxon>Coleofasciculaceae</taxon>
        <taxon>Funiculus</taxon>
    </lineage>
</organism>
<dbReference type="PANTHER" id="PTHR34235:SF1">
    <property type="entry name" value="SLR0416 PROTEIN"/>
    <property type="match status" value="1"/>
</dbReference>
<dbReference type="PANTHER" id="PTHR34235">
    <property type="entry name" value="SLR1203 PROTEIN-RELATED"/>
    <property type="match status" value="1"/>
</dbReference>
<name>A0ABV0JUH9_9CYAN</name>
<dbReference type="Gene3D" id="1.20.1220.20">
    <property type="entry name" value="Uncharcterised protein PF01724"/>
    <property type="match status" value="1"/>
</dbReference>
<proteinExistence type="predicted"/>
<evidence type="ECO:0000313" key="1">
    <source>
        <dbReference type="EMBL" id="MEP0866316.1"/>
    </source>
</evidence>
<accession>A0ABV0JUH9</accession>
<dbReference type="Proteomes" id="UP001442494">
    <property type="component" value="Unassembled WGS sequence"/>
</dbReference>
<reference evidence="1 2" key="1">
    <citation type="submission" date="2022-04" db="EMBL/GenBank/DDBJ databases">
        <title>Positive selection, recombination, and allopatry shape intraspecific diversity of widespread and dominant cyanobacteria.</title>
        <authorList>
            <person name="Wei J."/>
            <person name="Shu W."/>
            <person name="Hu C."/>
        </authorList>
    </citation>
    <scope>NUCLEOTIDE SEQUENCE [LARGE SCALE GENOMIC DNA]</scope>
    <source>
        <strain evidence="1 2">GB2-A5</strain>
    </source>
</reference>
<dbReference type="InterPro" id="IPR002636">
    <property type="entry name" value="DUF29"/>
</dbReference>
<comment type="caution">
    <text evidence="1">The sequence shown here is derived from an EMBL/GenBank/DDBJ whole genome shotgun (WGS) entry which is preliminary data.</text>
</comment>
<protein>
    <submittedName>
        <fullName evidence="1">DUF29 domain-containing protein</fullName>
    </submittedName>
</protein>
<keyword evidence="2" id="KW-1185">Reference proteome</keyword>
<sequence length="171" mass="19553">MTQELTDLRNYILEGRYDDALSLLDELEGMSKKAILQTIESFLIRLLVHLIKNQVEQRLTNSWAASIRDSILKIQSLNLKENQTSYYIKPEKWDSYLETAFEDAIFTGSVEVANGAYKPAQLMRIVDQTQIIIIANKLLNLTYSHAKKALRDAISEEFSQLPGGEDWNLSV</sequence>
<dbReference type="RefSeq" id="WP_190424639.1">
    <property type="nucleotide sequence ID" value="NZ_JAMPKK010000041.1"/>
</dbReference>
<dbReference type="Pfam" id="PF01724">
    <property type="entry name" value="DUF29"/>
    <property type="match status" value="1"/>
</dbReference>
<gene>
    <name evidence="1" type="ORF">NDI37_17800</name>
</gene>
<evidence type="ECO:0000313" key="2">
    <source>
        <dbReference type="Proteomes" id="UP001442494"/>
    </source>
</evidence>
<dbReference type="EMBL" id="JAMPKK010000041">
    <property type="protein sequence ID" value="MEP0866316.1"/>
    <property type="molecule type" value="Genomic_DNA"/>
</dbReference>